<feature type="domain" description="JAB-N" evidence="1">
    <location>
        <begin position="5"/>
        <end position="176"/>
    </location>
</feature>
<dbReference type="RefSeq" id="WP_194078072.1">
    <property type="nucleotide sequence ID" value="NZ_JADDXU010000002.1"/>
</dbReference>
<evidence type="ECO:0000313" key="2">
    <source>
        <dbReference type="EMBL" id="MDT7845188.1"/>
    </source>
</evidence>
<organism evidence="2 3">
    <name type="scientific">Streptomyces justiciae</name>
    <dbReference type="NCBI Taxonomy" id="2780140"/>
    <lineage>
        <taxon>Bacteria</taxon>
        <taxon>Bacillati</taxon>
        <taxon>Actinomycetota</taxon>
        <taxon>Actinomycetes</taxon>
        <taxon>Kitasatosporales</taxon>
        <taxon>Streptomycetaceae</taxon>
        <taxon>Streptomyces</taxon>
    </lineage>
</organism>
<evidence type="ECO:0000313" key="3">
    <source>
        <dbReference type="Proteomes" id="UP001257948"/>
    </source>
</evidence>
<dbReference type="InterPro" id="IPR045476">
    <property type="entry name" value="FvmJAB_N"/>
</dbReference>
<reference evidence="3" key="1">
    <citation type="submission" date="2023-07" db="EMBL/GenBank/DDBJ databases">
        <title>Draft genome sequence of the endophytic actinobacterium Streptomyces justiciae WPN32, a potential antibiotic producer.</title>
        <authorList>
            <person name="Yasawong M."/>
            <person name="Pana W."/>
            <person name="Ganta P."/>
            <person name="Santapan N."/>
            <person name="Songngamsuk T."/>
            <person name="Phatcharaharikarn M."/>
            <person name="Kerdtoob S."/>
            <person name="Nantapong N."/>
        </authorList>
    </citation>
    <scope>NUCLEOTIDE SEQUENCE [LARGE SCALE GENOMIC DNA]</scope>
    <source>
        <strain evidence="3">WPN32</strain>
    </source>
</reference>
<sequence>MALDIELFQGESRQLVRTEPLIALLKPAFAAETAPFKGRPRFVLMLRNDPGPDTYEPESSETPGADTYEGDLHLTNLRADFGYIHVAIHMEGRVVYQKPYSVNSLVGPVLARLAREISPEERQWAFRIAGLPSPEDGESAQRLPPVVDGTDDIDVSRSTRLPFGIRPAAEPEIPLLDLAEYGVTLSDTGAPVTVLLGTGVQRSMMEMELSTEIEEGGFLVGRAFRRADDPALHAVIVDEVLPAEHSGASLMHFTFTGDSFRAMSRTLGDRQLVGWYHTHLFQTERTIGLSRTDIDLHRDTFRRPWQVAALINLTSRRRVLTCYASSDDWMAPCPIRNLDDDPDSHRSTHPSLGHH</sequence>
<dbReference type="Pfam" id="PF20011">
    <property type="entry name" value="fvmJAB_N"/>
    <property type="match status" value="1"/>
</dbReference>
<comment type="caution">
    <text evidence="2">The sequence shown here is derived from an EMBL/GenBank/DDBJ whole genome shotgun (WGS) entry which is preliminary data.</text>
</comment>
<protein>
    <submittedName>
        <fullName evidence="2">JAB N-terminal domain-containing protein</fullName>
    </submittedName>
</protein>
<name>A0ABU3M1E1_9ACTN</name>
<keyword evidence="3" id="KW-1185">Reference proteome</keyword>
<proteinExistence type="predicted"/>
<accession>A0ABU3M1E1</accession>
<dbReference type="Proteomes" id="UP001257948">
    <property type="component" value="Unassembled WGS sequence"/>
</dbReference>
<gene>
    <name evidence="2" type="ORF">RQC66_31170</name>
</gene>
<dbReference type="Gene3D" id="3.40.140.10">
    <property type="entry name" value="Cytidine Deaminase, domain 2"/>
    <property type="match status" value="1"/>
</dbReference>
<dbReference type="EMBL" id="JAVTLL010000024">
    <property type="protein sequence ID" value="MDT7845188.1"/>
    <property type="molecule type" value="Genomic_DNA"/>
</dbReference>
<evidence type="ECO:0000259" key="1">
    <source>
        <dbReference type="Pfam" id="PF20011"/>
    </source>
</evidence>
<dbReference type="SUPFAM" id="SSF102712">
    <property type="entry name" value="JAB1/MPN domain"/>
    <property type="match status" value="1"/>
</dbReference>